<evidence type="ECO:0000259" key="1">
    <source>
        <dbReference type="PROSITE" id="PS51464"/>
    </source>
</evidence>
<dbReference type="PANTHER" id="PTHR30514">
    <property type="entry name" value="GLUCOKINASE"/>
    <property type="match status" value="1"/>
</dbReference>
<protein>
    <submittedName>
        <fullName evidence="2">DNA-binding MurR/RpiR family transcriptional regulator</fullName>
    </submittedName>
</protein>
<dbReference type="InterPro" id="IPR047640">
    <property type="entry name" value="RpiR-like"/>
</dbReference>
<dbReference type="SUPFAM" id="SSF53697">
    <property type="entry name" value="SIS domain"/>
    <property type="match status" value="1"/>
</dbReference>
<dbReference type="PANTHER" id="PTHR30514:SF1">
    <property type="entry name" value="HTH-TYPE TRANSCRIPTIONAL REGULATOR HEXR-RELATED"/>
    <property type="match status" value="1"/>
</dbReference>
<dbReference type="CDD" id="cd05013">
    <property type="entry name" value="SIS_RpiR"/>
    <property type="match status" value="1"/>
</dbReference>
<dbReference type="GO" id="GO:0003677">
    <property type="term" value="F:DNA binding"/>
    <property type="evidence" value="ECO:0007669"/>
    <property type="project" value="UniProtKB-KW"/>
</dbReference>
<reference evidence="2 3" key="1">
    <citation type="submission" date="2023-07" db="EMBL/GenBank/DDBJ databases">
        <title>Genomic Encyclopedia of Type Strains, Phase IV (KMG-IV): sequencing the most valuable type-strain genomes for metagenomic binning, comparative biology and taxonomic classification.</title>
        <authorList>
            <person name="Goeker M."/>
        </authorList>
    </citation>
    <scope>NUCLEOTIDE SEQUENCE [LARGE SCALE GENOMIC DNA]</scope>
    <source>
        <strain evidence="2 3">DSM 20694</strain>
    </source>
</reference>
<gene>
    <name evidence="2" type="ORF">J2S18_003258</name>
</gene>
<evidence type="ECO:0000313" key="2">
    <source>
        <dbReference type="EMBL" id="MDQ0151275.1"/>
    </source>
</evidence>
<dbReference type="InterPro" id="IPR035472">
    <property type="entry name" value="RpiR-like_SIS"/>
</dbReference>
<dbReference type="Gene3D" id="3.40.50.10490">
    <property type="entry name" value="Glucose-6-phosphate isomerase like protein, domain 1"/>
    <property type="match status" value="1"/>
</dbReference>
<dbReference type="PROSITE" id="PS51464">
    <property type="entry name" value="SIS"/>
    <property type="match status" value="1"/>
</dbReference>
<dbReference type="InterPro" id="IPR001347">
    <property type="entry name" value="SIS_dom"/>
</dbReference>
<dbReference type="Proteomes" id="UP001228504">
    <property type="component" value="Unassembled WGS sequence"/>
</dbReference>
<dbReference type="Pfam" id="PF01380">
    <property type="entry name" value="SIS"/>
    <property type="match status" value="1"/>
</dbReference>
<dbReference type="EMBL" id="JAUSUF010000023">
    <property type="protein sequence ID" value="MDQ0151275.1"/>
    <property type="molecule type" value="Genomic_DNA"/>
</dbReference>
<proteinExistence type="predicted"/>
<comment type="caution">
    <text evidence="2">The sequence shown here is derived from an EMBL/GenBank/DDBJ whole genome shotgun (WGS) entry which is preliminary data.</text>
</comment>
<dbReference type="InterPro" id="IPR046348">
    <property type="entry name" value="SIS_dom_sf"/>
</dbReference>
<evidence type="ECO:0000313" key="3">
    <source>
        <dbReference type="Proteomes" id="UP001228504"/>
    </source>
</evidence>
<keyword evidence="2" id="KW-0238">DNA-binding</keyword>
<name>A0ABT9UY78_9FIRM</name>
<keyword evidence="3" id="KW-1185">Reference proteome</keyword>
<organism evidence="2 3">
    <name type="scientific">Eubacterium multiforme</name>
    <dbReference type="NCBI Taxonomy" id="83339"/>
    <lineage>
        <taxon>Bacteria</taxon>
        <taxon>Bacillati</taxon>
        <taxon>Bacillota</taxon>
        <taxon>Clostridia</taxon>
        <taxon>Eubacteriales</taxon>
        <taxon>Eubacteriaceae</taxon>
        <taxon>Eubacterium</taxon>
    </lineage>
</organism>
<accession>A0ABT9UY78</accession>
<dbReference type="RefSeq" id="WP_307488353.1">
    <property type="nucleotide sequence ID" value="NZ_JAUSUF010000023.1"/>
</dbReference>
<sequence length="160" mass="17872">MIGITIKALEDTLKLINFKKYKEAIELICNANIIDVYGVGNFGSIASDIMNKLIRIGLNCRLYPDNHVQQIYASHLTDKNVLIVISYSGNTIDRVNVLKIAKESGAKTIALTNFRAAAISKYADITFYTGDIETTFYSEQMASRITISDCRYALYGNIIK</sequence>
<feature type="domain" description="SIS" evidence="1">
    <location>
        <begin position="24"/>
        <end position="160"/>
    </location>
</feature>